<dbReference type="InterPro" id="IPR016898">
    <property type="entry name" value="Polyphosphate_phosphotransfera"/>
</dbReference>
<accession>A0ABP8WIF1</accession>
<dbReference type="Pfam" id="PF03976">
    <property type="entry name" value="PPK2"/>
    <property type="match status" value="1"/>
</dbReference>
<evidence type="ECO:0000313" key="4">
    <source>
        <dbReference type="EMBL" id="GAA4690426.1"/>
    </source>
</evidence>
<protein>
    <submittedName>
        <fullName evidence="4">Polyphosphate kinase 2 family protein</fullName>
    </submittedName>
</protein>
<dbReference type="PANTHER" id="PTHR34383:SF3">
    <property type="entry name" value="POLYPHOSPHATE:AMP PHOSPHOTRANSFERASE"/>
    <property type="match status" value="1"/>
</dbReference>
<organism evidence="4 5">
    <name type="scientific">Promicromonospora umidemergens</name>
    <dbReference type="NCBI Taxonomy" id="629679"/>
    <lineage>
        <taxon>Bacteria</taxon>
        <taxon>Bacillati</taxon>
        <taxon>Actinomycetota</taxon>
        <taxon>Actinomycetes</taxon>
        <taxon>Micrococcales</taxon>
        <taxon>Promicromonosporaceae</taxon>
        <taxon>Promicromonospora</taxon>
    </lineage>
</organism>
<evidence type="ECO:0000259" key="3">
    <source>
        <dbReference type="Pfam" id="PF03976"/>
    </source>
</evidence>
<feature type="domain" description="Polyphosphate kinase-2-related" evidence="3">
    <location>
        <begin position="41"/>
        <end position="262"/>
    </location>
</feature>
<proteinExistence type="predicted"/>
<dbReference type="Proteomes" id="UP001500843">
    <property type="component" value="Unassembled WGS sequence"/>
</dbReference>
<dbReference type="Gene3D" id="3.40.50.300">
    <property type="entry name" value="P-loop containing nucleotide triphosphate hydrolases"/>
    <property type="match status" value="1"/>
</dbReference>
<evidence type="ECO:0000256" key="1">
    <source>
        <dbReference type="ARBA" id="ARBA00022679"/>
    </source>
</evidence>
<reference evidence="5" key="1">
    <citation type="journal article" date="2019" name="Int. J. Syst. Evol. Microbiol.">
        <title>The Global Catalogue of Microorganisms (GCM) 10K type strain sequencing project: providing services to taxonomists for standard genome sequencing and annotation.</title>
        <authorList>
            <consortium name="The Broad Institute Genomics Platform"/>
            <consortium name="The Broad Institute Genome Sequencing Center for Infectious Disease"/>
            <person name="Wu L."/>
            <person name="Ma J."/>
        </authorList>
    </citation>
    <scope>NUCLEOTIDE SEQUENCE [LARGE SCALE GENOMIC DNA]</scope>
    <source>
        <strain evidence="5">JCM 17975</strain>
    </source>
</reference>
<dbReference type="GO" id="GO:0016301">
    <property type="term" value="F:kinase activity"/>
    <property type="evidence" value="ECO:0007669"/>
    <property type="project" value="UniProtKB-KW"/>
</dbReference>
<comment type="caution">
    <text evidence="4">The sequence shown here is derived from an EMBL/GenBank/DDBJ whole genome shotgun (WGS) entry which is preliminary data.</text>
</comment>
<dbReference type="InterPro" id="IPR022488">
    <property type="entry name" value="PPK2-related"/>
</dbReference>
<sequence>MAKKLEKLWRTPAHEALRWEHGTDLDALDESATPGWAGKRRDGEELMTSRAPELADLQERLFAHGRTGGDRSVLLVLQGLDTAGKGGIVRHVVGMVDPQGVQHTGFGVPTQEEKEHGYLWRIRNALPRPGYLGVFDRSHHEQVLVVRVNRLEPQKTWRKHYRELNEFEAEVAASGTLIVKVALFVSAQEQKERLAERLERPDKHWKYDPGDIDVRSKLPQYIAAYQELLDRTSTDVAPWYVVPANRKWYARLAVTELLTGALRSLDLGWPPADFDVETEKARLAAS</sequence>
<keyword evidence="5" id="KW-1185">Reference proteome</keyword>
<name>A0ABP8WIF1_9MICO</name>
<gene>
    <name evidence="4" type="ORF">GCM10023198_06490</name>
</gene>
<dbReference type="EMBL" id="BAABHM010000004">
    <property type="protein sequence ID" value="GAA4690426.1"/>
    <property type="molecule type" value="Genomic_DNA"/>
</dbReference>
<dbReference type="SUPFAM" id="SSF52540">
    <property type="entry name" value="P-loop containing nucleoside triphosphate hydrolases"/>
    <property type="match status" value="1"/>
</dbReference>
<dbReference type="PANTHER" id="PTHR34383">
    <property type="entry name" value="POLYPHOSPHATE:AMP PHOSPHOTRANSFERASE-RELATED"/>
    <property type="match status" value="1"/>
</dbReference>
<evidence type="ECO:0000256" key="2">
    <source>
        <dbReference type="ARBA" id="ARBA00022777"/>
    </source>
</evidence>
<dbReference type="InterPro" id="IPR027417">
    <property type="entry name" value="P-loop_NTPase"/>
</dbReference>
<evidence type="ECO:0000313" key="5">
    <source>
        <dbReference type="Proteomes" id="UP001500843"/>
    </source>
</evidence>
<dbReference type="InterPro" id="IPR022300">
    <property type="entry name" value="PPK2-rel_1"/>
</dbReference>
<dbReference type="RefSeq" id="WP_253871183.1">
    <property type="nucleotide sequence ID" value="NZ_BAABHM010000004.1"/>
</dbReference>
<keyword evidence="1" id="KW-0808">Transferase</keyword>
<dbReference type="NCBIfam" id="TIGR03709">
    <property type="entry name" value="PPK2_rel_1"/>
    <property type="match status" value="1"/>
</dbReference>
<dbReference type="PIRSF" id="PIRSF028756">
    <property type="entry name" value="PPK2_prd"/>
    <property type="match status" value="1"/>
</dbReference>
<keyword evidence="2 4" id="KW-0418">Kinase</keyword>